<reference evidence="9 10" key="1">
    <citation type="submission" date="2021-02" db="EMBL/GenBank/DDBJ databases">
        <title>Porcisia hertigi Genome sequencing and assembly.</title>
        <authorList>
            <person name="Almutairi H."/>
            <person name="Gatherer D."/>
        </authorList>
    </citation>
    <scope>NUCLEOTIDE SEQUENCE [LARGE SCALE GENOMIC DNA]</scope>
    <source>
        <strain evidence="9 10">C119</strain>
    </source>
</reference>
<feature type="transmembrane region" description="Helical" evidence="7">
    <location>
        <begin position="519"/>
        <end position="541"/>
    </location>
</feature>
<evidence type="ECO:0000256" key="4">
    <source>
        <dbReference type="ARBA" id="ARBA00022989"/>
    </source>
</evidence>
<sequence>MSIPSSSFQRSKGREPFLSLHRSPISVQIHLEKESSLQGGTTFGHNAEASQMRGKRSSLDGTNVHTGLKNGVLDDTDTSTPFTRESAAVKQVPLQRSGRVAVDVGFDDDGLSTLASLRLFMHNMWLSLKMIRLFLSLAWTDMKTRTCSYVLGFFSVVVVVLLCVVVISLLEHMPILFLSISEAGRGEFDLQIWPSDIMGRATGINYTRIRQLYPESDPDYGYSAPRFVDMYTAVPLRFCAGKTVDTLWAYANGSECYTPQACMEVCTGSAITYLTVIAIDTQAEARMGFGTDYNEPTPKRNELVLSRRAAIAMGNVAVGETVILYGNAQTNMELPFTQVPWWISPYTMMPFKVISIMEKDDLKFPGMETFVVVSLSSFIANVAAGLGPYDVSPTAREIFTNTDIHQCASTVYFKMNPKFRLRAYSSTSYNTIRRNVLEWTSKLLSPVGFMQLNRATVHLSGLYHTRLLGVFLGLVVSIILLALGFLSTVLIYSLLTVGIETKTYELGIHRMVGFTKENLVMMVLINAYAFTVPAWIVGIGIGQGVYAGARAVFLRLVNMELPLLISGASVGWATLAGLGIPLVASFFPIILLVTRQLSDALNTSRSRSVGVISKVIRGDSTSWSWTMLSLGVVFFIAGFLVYYLLPTALIEKNLSLMFYIFFGLLVGLLGGLVLLFLNFERVAQTCLSQLLLFWESKAVRSLLLKSLSAHRFRNRKTTLMFALSLAFIIFITVSVNIVILSSQYQQHQETGCEIWVMPNWLTMEEYWAIEMVLEAQKRAGLITAYTYDYRHPVVSSLSNTKISSLGRYRTARSTLKLLPPNYFDVLDKRFLYVDRAQSIVGRYGLLPSLYTTGGLCKGILSSGAAKSLGLGDADGVSLIEMRKNVNATLGTLSVSRSSVRPLATLDAAPVVSVSKYKTNTGDLLVSIPGSLRCVGAPRVSVLDGNVPVIRLRAKSTADHVRIGDELTEAFAMIRHSASVATLKETTSGLATASRILNLFFLAAEMMVLMICFFALMGNMTANVLNSSKEIGVLLCMGMSHFQVYRVYGWEAFILVLSAGVMGLTVGTVVAYTMSLQNNLLSQLNLPFPFPYLQLGVVLGMGFFFSLASSISPVMYLLSLPSIKHILRLTVY</sequence>
<gene>
    <name evidence="9" type="ORF">JKF63_01772</name>
</gene>
<feature type="transmembrane region" description="Helical" evidence="7">
    <location>
        <begin position="656"/>
        <end position="677"/>
    </location>
</feature>
<keyword evidence="3 7" id="KW-0812">Transmembrane</keyword>
<dbReference type="RefSeq" id="XP_067753975.1">
    <property type="nucleotide sequence ID" value="XM_067897818.1"/>
</dbReference>
<evidence type="ECO:0000256" key="2">
    <source>
        <dbReference type="ARBA" id="ARBA00022475"/>
    </source>
</evidence>
<feature type="transmembrane region" description="Helical" evidence="7">
    <location>
        <begin position="995"/>
        <end position="1016"/>
    </location>
</feature>
<keyword evidence="10" id="KW-1185">Reference proteome</keyword>
<keyword evidence="5 7" id="KW-0472">Membrane</keyword>
<proteinExistence type="predicted"/>
<evidence type="ECO:0000256" key="3">
    <source>
        <dbReference type="ARBA" id="ARBA00022692"/>
    </source>
</evidence>
<feature type="transmembrane region" description="Helical" evidence="7">
    <location>
        <begin position="561"/>
        <end position="594"/>
    </location>
</feature>
<evidence type="ECO:0000256" key="5">
    <source>
        <dbReference type="ARBA" id="ARBA00023136"/>
    </source>
</evidence>
<feature type="transmembrane region" description="Helical" evidence="7">
    <location>
        <begin position="467"/>
        <end position="498"/>
    </location>
</feature>
<feature type="domain" description="ABC3 transporter permease C-terminal" evidence="8">
    <location>
        <begin position="478"/>
        <end position="595"/>
    </location>
</feature>
<evidence type="ECO:0000256" key="7">
    <source>
        <dbReference type="SAM" id="Phobius"/>
    </source>
</evidence>
<comment type="subcellular location">
    <subcellularLocation>
        <location evidence="1">Cell membrane</location>
        <topology evidence="1">Multi-pass membrane protein</topology>
    </subcellularLocation>
</comment>
<dbReference type="EMBL" id="JAFJZO010000034">
    <property type="protein sequence ID" value="KAG5493940.1"/>
    <property type="molecule type" value="Genomic_DNA"/>
</dbReference>
<dbReference type="Proteomes" id="UP000674318">
    <property type="component" value="Unassembled WGS sequence"/>
</dbReference>
<evidence type="ECO:0000313" key="9">
    <source>
        <dbReference type="EMBL" id="KAG5493940.1"/>
    </source>
</evidence>
<feature type="transmembrane region" description="Helical" evidence="7">
    <location>
        <begin position="1091"/>
        <end position="1117"/>
    </location>
</feature>
<evidence type="ECO:0000313" key="10">
    <source>
        <dbReference type="Proteomes" id="UP000674318"/>
    </source>
</evidence>
<evidence type="ECO:0000256" key="1">
    <source>
        <dbReference type="ARBA" id="ARBA00004651"/>
    </source>
</evidence>
<dbReference type="PANTHER" id="PTHR32522">
    <property type="match status" value="1"/>
</dbReference>
<dbReference type="PANTHER" id="PTHR32522:SF3">
    <property type="entry name" value="ABC3 TRANSPORTER PERMEASE PROTEIN DOMAIN-CONTAINING PROTEIN"/>
    <property type="match status" value="1"/>
</dbReference>
<dbReference type="InterPro" id="IPR003838">
    <property type="entry name" value="ABC3_permease_C"/>
</dbReference>
<feature type="transmembrane region" description="Helical" evidence="7">
    <location>
        <begin position="623"/>
        <end position="644"/>
    </location>
</feature>
<keyword evidence="2" id="KW-1003">Cell membrane</keyword>
<dbReference type="Pfam" id="PF02687">
    <property type="entry name" value="FtsX"/>
    <property type="match status" value="2"/>
</dbReference>
<feature type="domain" description="ABC3 transporter permease C-terminal" evidence="8">
    <location>
        <begin position="1006"/>
        <end position="1119"/>
    </location>
</feature>
<comment type="caution">
    <text evidence="9">The sequence shown here is derived from an EMBL/GenBank/DDBJ whole genome shotgun (WGS) entry which is preliminary data.</text>
</comment>
<name>A0A836L496_9TRYP</name>
<dbReference type="KEGG" id="phet:94287895"/>
<feature type="transmembrane region" description="Helical" evidence="7">
    <location>
        <begin position="151"/>
        <end position="170"/>
    </location>
</feature>
<feature type="region of interest" description="Disordered" evidence="6">
    <location>
        <begin position="38"/>
        <end position="61"/>
    </location>
</feature>
<dbReference type="GO" id="GO:0005886">
    <property type="term" value="C:plasma membrane"/>
    <property type="evidence" value="ECO:0007669"/>
    <property type="project" value="UniProtKB-SubCell"/>
</dbReference>
<keyword evidence="4 7" id="KW-1133">Transmembrane helix</keyword>
<dbReference type="OrthoDB" id="2126250at2759"/>
<protein>
    <recommendedName>
        <fullName evidence="8">ABC3 transporter permease C-terminal domain-containing protein</fullName>
    </recommendedName>
</protein>
<feature type="transmembrane region" description="Helical" evidence="7">
    <location>
        <begin position="1046"/>
        <end position="1071"/>
    </location>
</feature>
<feature type="transmembrane region" description="Helical" evidence="7">
    <location>
        <begin position="719"/>
        <end position="740"/>
    </location>
</feature>
<organism evidence="9 10">
    <name type="scientific">Porcisia hertigi</name>
    <dbReference type="NCBI Taxonomy" id="2761500"/>
    <lineage>
        <taxon>Eukaryota</taxon>
        <taxon>Discoba</taxon>
        <taxon>Euglenozoa</taxon>
        <taxon>Kinetoplastea</taxon>
        <taxon>Metakinetoplastina</taxon>
        <taxon>Trypanosomatida</taxon>
        <taxon>Trypanosomatidae</taxon>
        <taxon>Leishmaniinae</taxon>
        <taxon>Porcisia</taxon>
    </lineage>
</organism>
<evidence type="ECO:0000256" key="6">
    <source>
        <dbReference type="SAM" id="MobiDB-lite"/>
    </source>
</evidence>
<dbReference type="GeneID" id="94287895"/>
<accession>A0A836L496</accession>
<dbReference type="AlphaFoldDB" id="A0A836L496"/>
<evidence type="ECO:0000259" key="8">
    <source>
        <dbReference type="Pfam" id="PF02687"/>
    </source>
</evidence>